<dbReference type="Pfam" id="PF04654">
    <property type="entry name" value="DUF599"/>
    <property type="match status" value="1"/>
</dbReference>
<feature type="transmembrane region" description="Helical" evidence="1">
    <location>
        <begin position="469"/>
        <end position="493"/>
    </location>
</feature>
<sequence length="618" mass="67512">MSVERSFEAWEEVQRHGLDLADRLAQGFNGLLQSHIAPPAFPWPPPGKTDPVISPSAVAADGVSAILAIGNRLGQAGAELGDGINGVVQQFFRNLPVPFWHEEDERRAAQLRLDLDSARRRDEAVEMRCSSASASASGYEEIGLTAEQFGGGGFLEPLAATEGVDDSEDEDRLEFDLSTSRCFRKPQFGKLSDLMDIRTNEIESSLVARGDLWRVEASRSGSSSRNDSSPPFLIQLGPLLVVRDTTFLLPVHLSKQHLLWYGYDRKTFMDLQFPNGQLTYVAGEGLTTSAFLPVLGGLLQAQGHYPGETRFSFSRKNKSGTRITPMVQWPDKSFSLGFVQDLAWKRSGLILRPTIQLSLCPTFGGNNPGLQTELTHSLEERLSLSCGYSLTTHPSAFASVAFGRSKWNGSVGKTGVVIRAEIPLSSVDRPVFSVQLNNVLSFCNGKVDPAKNGVLAVQTLRNSIMASTVLASTAIALSSLIAAMMTGCGAYTARNHHLVGDLYSVKLFAILLCFLLAFLLNVQSIRFYSHASLLVNVPVKSHRCAAEYVARALDRGSLFWSLGLRAFYVSFPLFLWVFGPVAMLCCCIVLVILLYSLDAYSGWGMETTPPPDEEMAVL</sequence>
<name>A0A8J5FEY7_ZINOF</name>
<keyword evidence="1" id="KW-0812">Transmembrane</keyword>
<evidence type="ECO:0000313" key="2">
    <source>
        <dbReference type="EMBL" id="KAG6484011.1"/>
    </source>
</evidence>
<feature type="transmembrane region" description="Helical" evidence="1">
    <location>
        <begin position="505"/>
        <end position="525"/>
    </location>
</feature>
<dbReference type="AlphaFoldDB" id="A0A8J5FEY7"/>
<organism evidence="2 3">
    <name type="scientific">Zingiber officinale</name>
    <name type="common">Ginger</name>
    <name type="synonym">Amomum zingiber</name>
    <dbReference type="NCBI Taxonomy" id="94328"/>
    <lineage>
        <taxon>Eukaryota</taxon>
        <taxon>Viridiplantae</taxon>
        <taxon>Streptophyta</taxon>
        <taxon>Embryophyta</taxon>
        <taxon>Tracheophyta</taxon>
        <taxon>Spermatophyta</taxon>
        <taxon>Magnoliopsida</taxon>
        <taxon>Liliopsida</taxon>
        <taxon>Zingiberales</taxon>
        <taxon>Zingiberaceae</taxon>
        <taxon>Zingiber</taxon>
    </lineage>
</organism>
<proteinExistence type="predicted"/>
<evidence type="ECO:0008006" key="4">
    <source>
        <dbReference type="Google" id="ProtNLM"/>
    </source>
</evidence>
<gene>
    <name evidence="2" type="ORF">ZIOFF_060804</name>
</gene>
<dbReference type="PANTHER" id="PTHR34541:SF2">
    <property type="entry name" value="OS01G0729900 PROTEIN"/>
    <property type="match status" value="1"/>
</dbReference>
<evidence type="ECO:0000313" key="3">
    <source>
        <dbReference type="Proteomes" id="UP000734854"/>
    </source>
</evidence>
<keyword evidence="1" id="KW-1133">Transmembrane helix</keyword>
<evidence type="ECO:0000256" key="1">
    <source>
        <dbReference type="SAM" id="Phobius"/>
    </source>
</evidence>
<dbReference type="PANTHER" id="PTHR34541">
    <property type="entry name" value="OS01G0729900 PROTEIN"/>
    <property type="match status" value="1"/>
</dbReference>
<protein>
    <recommendedName>
        <fullName evidence="4">Transmembrane protein</fullName>
    </recommendedName>
</protein>
<accession>A0A8J5FEY7</accession>
<keyword evidence="1" id="KW-0472">Membrane</keyword>
<dbReference type="InterPro" id="IPR006747">
    <property type="entry name" value="DUF599"/>
</dbReference>
<keyword evidence="3" id="KW-1185">Reference proteome</keyword>
<dbReference type="Proteomes" id="UP000734854">
    <property type="component" value="Unassembled WGS sequence"/>
</dbReference>
<feature type="transmembrane region" description="Helical" evidence="1">
    <location>
        <begin position="573"/>
        <end position="595"/>
    </location>
</feature>
<dbReference type="EMBL" id="JACMSC010000016">
    <property type="protein sequence ID" value="KAG6484011.1"/>
    <property type="molecule type" value="Genomic_DNA"/>
</dbReference>
<comment type="caution">
    <text evidence="2">The sequence shown here is derived from an EMBL/GenBank/DDBJ whole genome shotgun (WGS) entry which is preliminary data.</text>
</comment>
<reference evidence="2 3" key="1">
    <citation type="submission" date="2020-08" db="EMBL/GenBank/DDBJ databases">
        <title>Plant Genome Project.</title>
        <authorList>
            <person name="Zhang R.-G."/>
        </authorList>
    </citation>
    <scope>NUCLEOTIDE SEQUENCE [LARGE SCALE GENOMIC DNA]</scope>
    <source>
        <tissue evidence="2">Rhizome</tissue>
    </source>
</reference>